<keyword evidence="2" id="KW-0732">Signal</keyword>
<dbReference type="AlphaFoldDB" id="A0A6P2D8X6"/>
<protein>
    <recommendedName>
        <fullName evidence="10">Peptidase S11 D-alanyl-D-alanine carboxypeptidase A N-terminal domain-containing protein</fullName>
    </recommendedName>
</protein>
<dbReference type="InterPro" id="IPR012338">
    <property type="entry name" value="Beta-lactam/transpept-like"/>
</dbReference>
<evidence type="ECO:0000256" key="1">
    <source>
        <dbReference type="ARBA" id="ARBA00007164"/>
    </source>
</evidence>
<proteinExistence type="inferred from homology"/>
<feature type="binding site" evidence="8">
    <location>
        <position position="251"/>
    </location>
    <ligand>
        <name>substrate</name>
    </ligand>
</feature>
<dbReference type="GO" id="GO:0009252">
    <property type="term" value="P:peptidoglycan biosynthetic process"/>
    <property type="evidence" value="ECO:0007669"/>
    <property type="project" value="UniProtKB-KW"/>
</dbReference>
<dbReference type="KEGG" id="gms:SOIL9_10270"/>
<keyword evidence="4" id="KW-0133">Cell shape</keyword>
<dbReference type="PRINTS" id="PR00725">
    <property type="entry name" value="DADACBPTASE1"/>
</dbReference>
<comment type="similarity">
    <text evidence="1 9">Belongs to the peptidase S11 family.</text>
</comment>
<dbReference type="InterPro" id="IPR018044">
    <property type="entry name" value="Peptidase_S11"/>
</dbReference>
<feature type="domain" description="Peptidase S11 D-alanyl-D-alanine carboxypeptidase A N-terminal" evidence="10">
    <location>
        <begin position="41"/>
        <end position="280"/>
    </location>
</feature>
<keyword evidence="6" id="KW-0961">Cell wall biogenesis/degradation</keyword>
<evidence type="ECO:0000256" key="2">
    <source>
        <dbReference type="ARBA" id="ARBA00022729"/>
    </source>
</evidence>
<gene>
    <name evidence="11" type="ORF">SOIL9_10270</name>
</gene>
<keyword evidence="12" id="KW-1185">Reference proteome</keyword>
<feature type="active site" description="Acyl-ester intermediate" evidence="7">
    <location>
        <position position="74"/>
    </location>
</feature>
<dbReference type="GO" id="GO:0009002">
    <property type="term" value="F:serine-type D-Ala-D-Ala carboxypeptidase activity"/>
    <property type="evidence" value="ECO:0007669"/>
    <property type="project" value="InterPro"/>
</dbReference>
<evidence type="ECO:0000256" key="6">
    <source>
        <dbReference type="ARBA" id="ARBA00023316"/>
    </source>
</evidence>
<dbReference type="SUPFAM" id="SSF56601">
    <property type="entry name" value="beta-lactamase/transpeptidase-like"/>
    <property type="match status" value="1"/>
</dbReference>
<evidence type="ECO:0000313" key="12">
    <source>
        <dbReference type="Proteomes" id="UP000464178"/>
    </source>
</evidence>
<evidence type="ECO:0000256" key="5">
    <source>
        <dbReference type="ARBA" id="ARBA00022984"/>
    </source>
</evidence>
<evidence type="ECO:0000256" key="3">
    <source>
        <dbReference type="ARBA" id="ARBA00022801"/>
    </source>
</evidence>
<dbReference type="GO" id="GO:0008360">
    <property type="term" value="P:regulation of cell shape"/>
    <property type="evidence" value="ECO:0007669"/>
    <property type="project" value="UniProtKB-KW"/>
</dbReference>
<sequence>MLRWPRSFAFAVTALSIVLAPVYSVEEKPLPAKAPAEKIDGPPVVSAKAWAVADGKTGKVLWGSKEHDPLAIASTTKIMTAHIVLRLAAENAKVLDEVVAFSEAADKTPGSSSDLKAGEKVTVRDLLFGLLLPSGNDAATAFAEHFGGRFKGEGKEDDAVAKFVAEMNRTAKALKMEEAKYLDPHGLSKNLASAHDLATLTFTALKNPLFAKYVQTRRHTCEVVDADGKKREVTWNNTNKLLDIEGYEGVKTGTTTAAGSCLVASGRYEGDHVLVVVLGCTSNDSRYADARNLFRWAWRERGHGSKGK</sequence>
<dbReference type="Pfam" id="PF00768">
    <property type="entry name" value="Peptidase_S11"/>
    <property type="match status" value="1"/>
</dbReference>
<organism evidence="11 12">
    <name type="scientific">Gemmata massiliana</name>
    <dbReference type="NCBI Taxonomy" id="1210884"/>
    <lineage>
        <taxon>Bacteria</taxon>
        <taxon>Pseudomonadati</taxon>
        <taxon>Planctomycetota</taxon>
        <taxon>Planctomycetia</taxon>
        <taxon>Gemmatales</taxon>
        <taxon>Gemmataceae</taxon>
        <taxon>Gemmata</taxon>
    </lineage>
</organism>
<dbReference type="GO" id="GO:0071555">
    <property type="term" value="P:cell wall organization"/>
    <property type="evidence" value="ECO:0007669"/>
    <property type="project" value="UniProtKB-KW"/>
</dbReference>
<dbReference type="Gene3D" id="3.40.710.10">
    <property type="entry name" value="DD-peptidase/beta-lactamase superfamily"/>
    <property type="match status" value="1"/>
</dbReference>
<dbReference type="EMBL" id="LR593886">
    <property type="protein sequence ID" value="VTR96825.1"/>
    <property type="molecule type" value="Genomic_DNA"/>
</dbReference>
<keyword evidence="11" id="KW-0121">Carboxypeptidase</keyword>
<feature type="active site" evidence="7">
    <location>
        <position position="134"/>
    </location>
</feature>
<keyword evidence="3" id="KW-0378">Hydrolase</keyword>
<evidence type="ECO:0000256" key="8">
    <source>
        <dbReference type="PIRSR" id="PIRSR618044-2"/>
    </source>
</evidence>
<keyword evidence="5" id="KW-0573">Peptidoglycan synthesis</keyword>
<evidence type="ECO:0000256" key="4">
    <source>
        <dbReference type="ARBA" id="ARBA00022960"/>
    </source>
</evidence>
<name>A0A6P2D8X6_9BACT</name>
<dbReference type="GO" id="GO:0006508">
    <property type="term" value="P:proteolysis"/>
    <property type="evidence" value="ECO:0007669"/>
    <property type="project" value="InterPro"/>
</dbReference>
<accession>A0A6P2D8X6</accession>
<evidence type="ECO:0000313" key="11">
    <source>
        <dbReference type="EMBL" id="VTR96825.1"/>
    </source>
</evidence>
<evidence type="ECO:0000259" key="10">
    <source>
        <dbReference type="Pfam" id="PF00768"/>
    </source>
</evidence>
<dbReference type="RefSeq" id="WP_162670931.1">
    <property type="nucleotide sequence ID" value="NZ_LR593886.1"/>
</dbReference>
<dbReference type="PANTHER" id="PTHR21581:SF6">
    <property type="entry name" value="TRAFFICKING PROTEIN PARTICLE COMPLEX SUBUNIT 12"/>
    <property type="match status" value="1"/>
</dbReference>
<dbReference type="Proteomes" id="UP000464178">
    <property type="component" value="Chromosome"/>
</dbReference>
<reference evidence="11 12" key="1">
    <citation type="submission" date="2019-05" db="EMBL/GenBank/DDBJ databases">
        <authorList>
            <consortium name="Science for Life Laboratories"/>
        </authorList>
    </citation>
    <scope>NUCLEOTIDE SEQUENCE [LARGE SCALE GENOMIC DNA]</scope>
    <source>
        <strain evidence="11">Soil9</strain>
    </source>
</reference>
<keyword evidence="11" id="KW-0645">Protease</keyword>
<dbReference type="InterPro" id="IPR001967">
    <property type="entry name" value="Peptidase_S11_N"/>
</dbReference>
<evidence type="ECO:0000256" key="9">
    <source>
        <dbReference type="RuleBase" id="RU004016"/>
    </source>
</evidence>
<feature type="active site" description="Proton acceptor" evidence="7">
    <location>
        <position position="77"/>
    </location>
</feature>
<dbReference type="PANTHER" id="PTHR21581">
    <property type="entry name" value="D-ALANYL-D-ALANINE CARBOXYPEPTIDASE"/>
    <property type="match status" value="1"/>
</dbReference>
<evidence type="ECO:0000256" key="7">
    <source>
        <dbReference type="PIRSR" id="PIRSR618044-1"/>
    </source>
</evidence>